<proteinExistence type="predicted"/>
<sequence length="30" mass="3345">MRLNLSQKDERALHKASANLLKMQSLGGFS</sequence>
<dbReference type="EMBL" id="FN598874">
    <property type="protein sequence ID" value="CBI66384.1"/>
    <property type="molecule type" value="Genomic_DNA"/>
</dbReference>
<gene>
    <name evidence="1" type="ordered locus">HPB8_827</name>
</gene>
<dbReference type="HOGENOM" id="CLU_219079_0_0_7"/>
<dbReference type="Proteomes" id="UP000007091">
    <property type="component" value="Chromosome"/>
</dbReference>
<evidence type="ECO:0000313" key="2">
    <source>
        <dbReference type="Proteomes" id="UP000007091"/>
    </source>
</evidence>
<evidence type="ECO:0000313" key="1">
    <source>
        <dbReference type="EMBL" id="CBI66384.1"/>
    </source>
</evidence>
<dbReference type="KEGG" id="hpl:HPB8_827"/>
<reference evidence="1 2" key="1">
    <citation type="journal article" date="2010" name="BMC Genomics">
        <title>Sequencing, annotation, and comparative genome analysis of the gerbil-adapted Helicobacter pylori strain B8.</title>
        <authorList>
            <person name="Farnbacher M."/>
            <person name="Jahns T."/>
            <person name="Willrodt D."/>
            <person name="Daniel R."/>
            <person name="Haas R."/>
            <person name="Goesmann A."/>
            <person name="Kurtz S."/>
            <person name="Rieder G."/>
        </authorList>
    </citation>
    <scope>NUCLEOTIDE SEQUENCE [LARGE SCALE GENOMIC DNA]</scope>
    <source>
        <strain evidence="1 2">B8</strain>
    </source>
</reference>
<protein>
    <submittedName>
        <fullName evidence="1">Uncharacterized protein</fullName>
    </submittedName>
</protein>
<organism evidence="1 2">
    <name type="scientific">Helicobacter pylori (strain B8)</name>
    <dbReference type="NCBI Taxonomy" id="693745"/>
    <lineage>
        <taxon>Bacteria</taxon>
        <taxon>Pseudomonadati</taxon>
        <taxon>Campylobacterota</taxon>
        <taxon>Epsilonproteobacteria</taxon>
        <taxon>Campylobacterales</taxon>
        <taxon>Helicobacteraceae</taxon>
        <taxon>Helicobacter</taxon>
    </lineage>
</organism>
<dbReference type="AlphaFoldDB" id="D7FDX7"/>
<name>D7FDX7_HELP3</name>
<accession>D7FDX7</accession>